<evidence type="ECO:0000256" key="17">
    <source>
        <dbReference type="ARBA" id="ARBA00049560"/>
    </source>
</evidence>
<evidence type="ECO:0000256" key="16">
    <source>
        <dbReference type="ARBA" id="ARBA00049458"/>
    </source>
</evidence>
<organism evidence="19 20">
    <name type="scientific">Erinaceus europaeus</name>
    <name type="common">Western European hedgehog</name>
    <dbReference type="NCBI Taxonomy" id="9365"/>
    <lineage>
        <taxon>Eukaryota</taxon>
        <taxon>Metazoa</taxon>
        <taxon>Chordata</taxon>
        <taxon>Craniata</taxon>
        <taxon>Vertebrata</taxon>
        <taxon>Euteleostomi</taxon>
        <taxon>Mammalia</taxon>
        <taxon>Eutheria</taxon>
        <taxon>Laurasiatheria</taxon>
        <taxon>Eulipotyphla</taxon>
        <taxon>Erinaceidae</taxon>
        <taxon>Erinaceinae</taxon>
        <taxon>Erinaceus</taxon>
    </lineage>
</organism>
<evidence type="ECO:0000256" key="18">
    <source>
        <dbReference type="SAM" id="Phobius"/>
    </source>
</evidence>
<comment type="subunit">
    <text evidence="4">Homodimer.</text>
</comment>
<evidence type="ECO:0000256" key="8">
    <source>
        <dbReference type="ARBA" id="ARBA00022824"/>
    </source>
</evidence>
<evidence type="ECO:0000256" key="12">
    <source>
        <dbReference type="ARBA" id="ARBA00035673"/>
    </source>
</evidence>
<keyword evidence="11 18" id="KW-0472">Membrane</keyword>
<evidence type="ECO:0000256" key="2">
    <source>
        <dbReference type="ARBA" id="ARBA00004496"/>
    </source>
</evidence>
<gene>
    <name evidence="20" type="primary">TMEM86B</name>
</gene>
<keyword evidence="5" id="KW-0963">Cytoplasm</keyword>
<evidence type="ECO:0000256" key="3">
    <source>
        <dbReference type="ARBA" id="ARBA00007375"/>
    </source>
</evidence>
<dbReference type="Proteomes" id="UP001652624">
    <property type="component" value="Chromosome 2"/>
</dbReference>
<sequence length="253" mass="28380">MPLYQQCQGCWHQTSHPGVSEASMGSWGEGQRPKPDFRLEVREPWKRKWLHVGKWLSPFFVTCAVYFLLWIPEDPPSWLGALVKCLPVLCLALYLRARGSPSLPRAALLCSAVGDACLIWPQAFFYGMAAFASAHLLYLWALGWAPLRPRLLLPVVLVCIPYSVILLLHLPPDLALPFSGYTLVLSLVLWRGLVRGPPASWGALFFTLSDSVLAWHMFVRPLPHGRLVVMTTYYAAQLLLALSAVPRSRHKSP</sequence>
<dbReference type="RefSeq" id="XP_060031805.1">
    <property type="nucleotide sequence ID" value="XM_060175822.1"/>
</dbReference>
<comment type="catalytic activity">
    <reaction evidence="16">
        <text>a 1-O-(1Z-alkenyl)-sn-glycero-3-phosphoethanolamine + H2O = a 2,3-saturated aldehyde + sn-glycero-3-phosphoethanolamine</text>
        <dbReference type="Rhea" id="RHEA:16905"/>
        <dbReference type="ChEBI" id="CHEBI:15377"/>
        <dbReference type="ChEBI" id="CHEBI:73359"/>
        <dbReference type="ChEBI" id="CHEBI:77288"/>
        <dbReference type="ChEBI" id="CHEBI:143890"/>
        <dbReference type="EC" id="3.3.2.2"/>
    </reaction>
</comment>
<name>A0ABM3W5E8_ERIEU</name>
<reference evidence="20" key="2">
    <citation type="submission" date="2025-08" db="UniProtKB">
        <authorList>
            <consortium name="RefSeq"/>
        </authorList>
    </citation>
    <scope>IDENTIFICATION</scope>
</reference>
<comment type="subcellular location">
    <subcellularLocation>
        <location evidence="2">Cytoplasm</location>
    </subcellularLocation>
    <subcellularLocation>
        <location evidence="1">Endoplasmic reticulum membrane</location>
        <topology evidence="1">Multi-pass membrane protein</topology>
    </subcellularLocation>
</comment>
<evidence type="ECO:0000256" key="7">
    <source>
        <dbReference type="ARBA" id="ARBA00022801"/>
    </source>
</evidence>
<dbReference type="EC" id="3.3.2.2" evidence="12"/>
<evidence type="ECO:0000256" key="10">
    <source>
        <dbReference type="ARBA" id="ARBA00023098"/>
    </source>
</evidence>
<evidence type="ECO:0000256" key="15">
    <source>
        <dbReference type="ARBA" id="ARBA00042674"/>
    </source>
</evidence>
<comment type="similarity">
    <text evidence="3">Belongs to the TMEM86 family.</text>
</comment>
<evidence type="ECO:0000313" key="20">
    <source>
        <dbReference type="RefSeq" id="XP_060031805.1"/>
    </source>
</evidence>
<evidence type="ECO:0000256" key="6">
    <source>
        <dbReference type="ARBA" id="ARBA00022692"/>
    </source>
</evidence>
<dbReference type="PANTHER" id="PTHR31885:SF7">
    <property type="entry name" value="LYSOPLASMALOGENASE"/>
    <property type="match status" value="1"/>
</dbReference>
<feature type="transmembrane region" description="Helical" evidence="18">
    <location>
        <begin position="225"/>
        <end position="245"/>
    </location>
</feature>
<keyword evidence="9 18" id="KW-1133">Transmembrane helix</keyword>
<evidence type="ECO:0000256" key="13">
    <source>
        <dbReference type="ARBA" id="ARBA00037660"/>
    </source>
</evidence>
<evidence type="ECO:0000256" key="14">
    <source>
        <dbReference type="ARBA" id="ARBA00039876"/>
    </source>
</evidence>
<evidence type="ECO:0000313" key="19">
    <source>
        <dbReference type="Proteomes" id="UP001652624"/>
    </source>
</evidence>
<feature type="transmembrane region" description="Helical" evidence="18">
    <location>
        <begin position="151"/>
        <end position="168"/>
    </location>
</feature>
<dbReference type="InterPro" id="IPR012506">
    <property type="entry name" value="TMEM86B-like"/>
</dbReference>
<keyword evidence="19" id="KW-1185">Reference proteome</keyword>
<keyword evidence="6 18" id="KW-0812">Transmembrane</keyword>
<feature type="transmembrane region" description="Helical" evidence="18">
    <location>
        <begin position="174"/>
        <end position="194"/>
    </location>
</feature>
<comment type="catalytic activity">
    <reaction evidence="17">
        <text>a 1-O-(1Z-alkenyl)-sn-glycero-3-phosphocholine + H2O = a 2,3-saturated aldehyde + sn-glycerol 3-phosphocholine</text>
        <dbReference type="Rhea" id="RHEA:22544"/>
        <dbReference type="ChEBI" id="CHEBI:15377"/>
        <dbReference type="ChEBI" id="CHEBI:16870"/>
        <dbReference type="ChEBI" id="CHEBI:73359"/>
        <dbReference type="ChEBI" id="CHEBI:77287"/>
        <dbReference type="EC" id="3.3.2.2"/>
    </reaction>
</comment>
<feature type="transmembrane region" description="Helical" evidence="18">
    <location>
        <begin position="201"/>
        <end position="219"/>
    </location>
</feature>
<keyword evidence="7" id="KW-0378">Hydrolase</keyword>
<evidence type="ECO:0000256" key="1">
    <source>
        <dbReference type="ARBA" id="ARBA00004477"/>
    </source>
</evidence>
<dbReference type="PANTHER" id="PTHR31885">
    <property type="entry name" value="GH04784P"/>
    <property type="match status" value="1"/>
</dbReference>
<reference evidence="19" key="1">
    <citation type="submission" date="2025-05" db="UniProtKB">
        <authorList>
            <consortium name="RefSeq"/>
        </authorList>
    </citation>
    <scope>NUCLEOTIDE SEQUENCE [LARGE SCALE GENOMIC DNA]</scope>
</reference>
<feature type="transmembrane region" description="Helical" evidence="18">
    <location>
        <begin position="52"/>
        <end position="71"/>
    </location>
</feature>
<dbReference type="GeneID" id="103124482"/>
<evidence type="ECO:0000256" key="9">
    <source>
        <dbReference type="ARBA" id="ARBA00022989"/>
    </source>
</evidence>
<comment type="function">
    <text evidence="13">Catalyzes the hydrolysis of the vinyl ether bond of choline or ethanolamine lysoplasmalogens, forming fatty aldehyde and glycerophosphocholine or glycerophosphoethanolamine, respectively and is specific for the sn-2-deacylated (lyso) form of plasmalogen.</text>
</comment>
<feature type="transmembrane region" description="Helical" evidence="18">
    <location>
        <begin position="127"/>
        <end position="144"/>
    </location>
</feature>
<protein>
    <recommendedName>
        <fullName evidence="14">Lysoplasmalogenase TMEM86B</fullName>
        <ecNumber evidence="12">3.3.2.2</ecNumber>
    </recommendedName>
    <alternativeName>
        <fullName evidence="15">Transmembrane protein 86B</fullName>
    </alternativeName>
</protein>
<keyword evidence="10" id="KW-0443">Lipid metabolism</keyword>
<evidence type="ECO:0000256" key="5">
    <source>
        <dbReference type="ARBA" id="ARBA00022490"/>
    </source>
</evidence>
<evidence type="ECO:0000256" key="11">
    <source>
        <dbReference type="ARBA" id="ARBA00023136"/>
    </source>
</evidence>
<proteinExistence type="inferred from homology"/>
<dbReference type="Pfam" id="PF07947">
    <property type="entry name" value="YhhN"/>
    <property type="match status" value="1"/>
</dbReference>
<accession>A0ABM3W5E8</accession>
<keyword evidence="8" id="KW-0256">Endoplasmic reticulum</keyword>
<evidence type="ECO:0000256" key="4">
    <source>
        <dbReference type="ARBA" id="ARBA00011738"/>
    </source>
</evidence>